<feature type="region of interest" description="Disordered" evidence="1">
    <location>
        <begin position="91"/>
        <end position="119"/>
    </location>
</feature>
<evidence type="ECO:0000313" key="2">
    <source>
        <dbReference type="EMBL" id="CAG6546035.1"/>
    </source>
</evidence>
<dbReference type="AlphaFoldDB" id="A0A8D8I1Y4"/>
<dbReference type="EMBL" id="HBUE01340634">
    <property type="protein sequence ID" value="CAG6598199.1"/>
    <property type="molecule type" value="Transcribed_RNA"/>
</dbReference>
<sequence length="119" mass="13322">MKIHCFGNIPRVISGDTPNGNECVCVGVQPCKKKYRFCAAGLVRTATTPTPTPLPNAAALPQHRTKPSLVKFKVFSRVFFYFPSHFFTTRENENKTQSTQTFNSPFDRAANKTPRNDIA</sequence>
<protein>
    <submittedName>
        <fullName evidence="2">(northern house mosquito) hypothetical protein</fullName>
    </submittedName>
</protein>
<dbReference type="EMBL" id="HBUE01233772">
    <property type="protein sequence ID" value="CAG6546035.1"/>
    <property type="molecule type" value="Transcribed_RNA"/>
</dbReference>
<dbReference type="EMBL" id="HBUE01233773">
    <property type="protein sequence ID" value="CAG6546036.1"/>
    <property type="molecule type" value="Transcribed_RNA"/>
</dbReference>
<reference evidence="2" key="1">
    <citation type="submission" date="2021-05" db="EMBL/GenBank/DDBJ databases">
        <authorList>
            <person name="Alioto T."/>
            <person name="Alioto T."/>
            <person name="Gomez Garrido J."/>
        </authorList>
    </citation>
    <scope>NUCLEOTIDE SEQUENCE</scope>
</reference>
<evidence type="ECO:0000256" key="1">
    <source>
        <dbReference type="SAM" id="MobiDB-lite"/>
    </source>
</evidence>
<dbReference type="EMBL" id="HBUE01340636">
    <property type="protein sequence ID" value="CAG6598201.1"/>
    <property type="molecule type" value="Transcribed_RNA"/>
</dbReference>
<feature type="compositionally biased region" description="Polar residues" evidence="1">
    <location>
        <begin position="95"/>
        <end position="104"/>
    </location>
</feature>
<name>A0A8D8I1Y4_CULPI</name>
<organism evidence="2">
    <name type="scientific">Culex pipiens</name>
    <name type="common">House mosquito</name>
    <dbReference type="NCBI Taxonomy" id="7175"/>
    <lineage>
        <taxon>Eukaryota</taxon>
        <taxon>Metazoa</taxon>
        <taxon>Ecdysozoa</taxon>
        <taxon>Arthropoda</taxon>
        <taxon>Hexapoda</taxon>
        <taxon>Insecta</taxon>
        <taxon>Pterygota</taxon>
        <taxon>Neoptera</taxon>
        <taxon>Endopterygota</taxon>
        <taxon>Diptera</taxon>
        <taxon>Nematocera</taxon>
        <taxon>Culicoidea</taxon>
        <taxon>Culicidae</taxon>
        <taxon>Culicinae</taxon>
        <taxon>Culicini</taxon>
        <taxon>Culex</taxon>
        <taxon>Culex</taxon>
    </lineage>
</organism>
<dbReference type="EMBL" id="HBUE01233774">
    <property type="protein sequence ID" value="CAG6546037.1"/>
    <property type="molecule type" value="Transcribed_RNA"/>
</dbReference>
<dbReference type="EMBL" id="HBUE01340635">
    <property type="protein sequence ID" value="CAG6598200.1"/>
    <property type="molecule type" value="Transcribed_RNA"/>
</dbReference>
<accession>A0A8D8I1Y4</accession>
<proteinExistence type="predicted"/>